<sequence>MSRVDNFCTSSILDNLYSCTDGLCEKSSSPIGKGNYVVEVSTGNFNLFLCDYDSGSSGPVTCVKDTEGTLNGLIVVQDTDNEDNYKVIKSISKTELVAITDISKVGDLFLYDCENGVCQRTDGFVKYGESLANTASCSTGSKCAVAAADLTITGIAVIDYTDFKFYDISDTSKETVKYTVAVNKEYFYKKDNNNFVLIKTANDGESSLMIIGVAKFIGSSVIADTVSFEVVASCQQSTQTTYTISGSITDSVACVITNPCDLASVDAQYCAEKGYYLRKGDGDLADSGSATGTLYYCSTATTCGVAPSVGIGLYKNADTITTGRPEYIKCSGSSSGCTAVAVKEVANDNDCFTSGVVIGDIIKFTSIDQTPVTTYKLCLTGTTTAKTVLLSSSDSAPTDIGSRFFIEISNNNAFGNENEKFVLIEVNSDGSILKNGAKTIKYRYTNADFKVRYRNDKSDVCNNNGTANEGIVEFALDGDNDYYIKKTSN</sequence>
<gene>
    <name evidence="1" type="ORF">LY90DRAFT_512878</name>
</gene>
<dbReference type="AlphaFoldDB" id="A0A1Y2B4B4"/>
<accession>A0A1Y2B4B4</accession>
<name>A0A1Y2B4B4_9FUNG</name>
<evidence type="ECO:0000313" key="2">
    <source>
        <dbReference type="Proteomes" id="UP000193920"/>
    </source>
</evidence>
<organism evidence="1 2">
    <name type="scientific">Neocallimastix californiae</name>
    <dbReference type="NCBI Taxonomy" id="1754190"/>
    <lineage>
        <taxon>Eukaryota</taxon>
        <taxon>Fungi</taxon>
        <taxon>Fungi incertae sedis</taxon>
        <taxon>Chytridiomycota</taxon>
        <taxon>Chytridiomycota incertae sedis</taxon>
        <taxon>Neocallimastigomycetes</taxon>
        <taxon>Neocallimastigales</taxon>
        <taxon>Neocallimastigaceae</taxon>
        <taxon>Neocallimastix</taxon>
    </lineage>
</organism>
<comment type="caution">
    <text evidence="1">The sequence shown here is derived from an EMBL/GenBank/DDBJ whole genome shotgun (WGS) entry which is preliminary data.</text>
</comment>
<evidence type="ECO:0000313" key="1">
    <source>
        <dbReference type="EMBL" id="ORY29390.1"/>
    </source>
</evidence>
<dbReference type="EMBL" id="MCOG01000180">
    <property type="protein sequence ID" value="ORY29390.1"/>
    <property type="molecule type" value="Genomic_DNA"/>
</dbReference>
<keyword evidence="2" id="KW-1185">Reference proteome</keyword>
<dbReference type="OrthoDB" id="10682906at2759"/>
<reference evidence="1 2" key="1">
    <citation type="submission" date="2016-08" db="EMBL/GenBank/DDBJ databases">
        <title>A Parts List for Fungal Cellulosomes Revealed by Comparative Genomics.</title>
        <authorList>
            <consortium name="DOE Joint Genome Institute"/>
            <person name="Haitjema C.H."/>
            <person name="Gilmore S.P."/>
            <person name="Henske J.K."/>
            <person name="Solomon K.V."/>
            <person name="De Groot R."/>
            <person name="Kuo A."/>
            <person name="Mondo S.J."/>
            <person name="Salamov A.A."/>
            <person name="Labutti K."/>
            <person name="Zhao Z."/>
            <person name="Chiniquy J."/>
            <person name="Barry K."/>
            <person name="Brewer H.M."/>
            <person name="Purvine S.O."/>
            <person name="Wright A.T."/>
            <person name="Boxma B."/>
            <person name="Van Alen T."/>
            <person name="Hackstein J.H."/>
            <person name="Baker S.E."/>
            <person name="Grigoriev I.V."/>
            <person name="O'Malley M.A."/>
        </authorList>
    </citation>
    <scope>NUCLEOTIDE SEQUENCE [LARGE SCALE GENOMIC DNA]</scope>
    <source>
        <strain evidence="1 2">G1</strain>
    </source>
</reference>
<proteinExistence type="predicted"/>
<protein>
    <submittedName>
        <fullName evidence="1">Uncharacterized protein</fullName>
    </submittedName>
</protein>
<dbReference type="Proteomes" id="UP000193920">
    <property type="component" value="Unassembled WGS sequence"/>
</dbReference>